<gene>
    <name evidence="8" type="primary">WBGene00108760</name>
</gene>
<name>A0A2A6B7I3_PRIPA</name>
<keyword evidence="5" id="KW-0732">Signal</keyword>
<dbReference type="PANTHER" id="PTHR31418:SF7">
    <property type="entry name" value="FATTY-ACID AND RETINOL-BINDING PROTEIN 1"/>
    <property type="match status" value="1"/>
</dbReference>
<accession>A0A2A6B7I3</accession>
<comment type="subcellular location">
    <subcellularLocation>
        <location evidence="1">Secreted</location>
    </subcellularLocation>
</comment>
<evidence type="ECO:0000256" key="7">
    <source>
        <dbReference type="ARBA" id="ARBA00023121"/>
    </source>
</evidence>
<keyword evidence="7" id="KW-0446">Lipid-binding</keyword>
<dbReference type="EnsemblMetazoa" id="PPA19206.1">
    <property type="protein sequence ID" value="PPA19206.1"/>
    <property type="gene ID" value="WBGene00108760"/>
</dbReference>
<reference evidence="8" key="2">
    <citation type="submission" date="2022-06" db="UniProtKB">
        <authorList>
            <consortium name="EnsemblMetazoa"/>
        </authorList>
    </citation>
    <scope>IDENTIFICATION</scope>
    <source>
        <strain evidence="8">PS312</strain>
    </source>
</reference>
<proteinExistence type="inferred from homology"/>
<dbReference type="PANTHER" id="PTHR31418">
    <property type="entry name" value="FATTY-ACID AND RETINOL-BINDING PROTEIN 1"/>
    <property type="match status" value="1"/>
</dbReference>
<dbReference type="AlphaFoldDB" id="A0A2A6B7I3"/>
<keyword evidence="9" id="KW-1185">Reference proteome</keyword>
<dbReference type="GO" id="GO:0005576">
    <property type="term" value="C:extracellular region"/>
    <property type="evidence" value="ECO:0007669"/>
    <property type="project" value="UniProtKB-SubCell"/>
</dbReference>
<dbReference type="GO" id="GO:0008289">
    <property type="term" value="F:lipid binding"/>
    <property type="evidence" value="ECO:0007669"/>
    <property type="project" value="UniProtKB-KW"/>
</dbReference>
<evidence type="ECO:0000256" key="6">
    <source>
        <dbReference type="ARBA" id="ARBA00023054"/>
    </source>
</evidence>
<evidence type="ECO:0000256" key="1">
    <source>
        <dbReference type="ARBA" id="ARBA00004613"/>
    </source>
</evidence>
<evidence type="ECO:0000313" key="9">
    <source>
        <dbReference type="Proteomes" id="UP000005239"/>
    </source>
</evidence>
<evidence type="ECO:0000256" key="2">
    <source>
        <dbReference type="ARBA" id="ARBA00006648"/>
    </source>
</evidence>
<evidence type="ECO:0000256" key="5">
    <source>
        <dbReference type="ARBA" id="ARBA00022729"/>
    </source>
</evidence>
<organism evidence="8 9">
    <name type="scientific">Pristionchus pacificus</name>
    <name type="common">Parasitic nematode worm</name>
    <dbReference type="NCBI Taxonomy" id="54126"/>
    <lineage>
        <taxon>Eukaryota</taxon>
        <taxon>Metazoa</taxon>
        <taxon>Ecdysozoa</taxon>
        <taxon>Nematoda</taxon>
        <taxon>Chromadorea</taxon>
        <taxon>Rhabditida</taxon>
        <taxon>Rhabditina</taxon>
        <taxon>Diplogasteromorpha</taxon>
        <taxon>Diplogasteroidea</taxon>
        <taxon>Neodiplogasteridae</taxon>
        <taxon>Pristionchus</taxon>
    </lineage>
</organism>
<reference evidence="9" key="1">
    <citation type="journal article" date="2008" name="Nat. Genet.">
        <title>The Pristionchus pacificus genome provides a unique perspective on nematode lifestyle and parasitism.</title>
        <authorList>
            <person name="Dieterich C."/>
            <person name="Clifton S.W."/>
            <person name="Schuster L.N."/>
            <person name="Chinwalla A."/>
            <person name="Delehaunty K."/>
            <person name="Dinkelacker I."/>
            <person name="Fulton L."/>
            <person name="Fulton R."/>
            <person name="Godfrey J."/>
            <person name="Minx P."/>
            <person name="Mitreva M."/>
            <person name="Roeseler W."/>
            <person name="Tian H."/>
            <person name="Witte H."/>
            <person name="Yang S.P."/>
            <person name="Wilson R.K."/>
            <person name="Sommer R.J."/>
        </authorList>
    </citation>
    <scope>NUCLEOTIDE SEQUENCE [LARGE SCALE GENOMIC DNA]</scope>
    <source>
        <strain evidence="9">PS312</strain>
    </source>
</reference>
<protein>
    <recommendedName>
        <fullName evidence="3">Fatty-acid and retinol-binding protein 1</fullName>
    </recommendedName>
</protein>
<evidence type="ECO:0000256" key="4">
    <source>
        <dbReference type="ARBA" id="ARBA00022525"/>
    </source>
</evidence>
<evidence type="ECO:0000313" key="8">
    <source>
        <dbReference type="EnsemblMetazoa" id="PPA19206.1"/>
    </source>
</evidence>
<keyword evidence="4" id="KW-0964">Secreted</keyword>
<comment type="similarity">
    <text evidence="2">Belongs to the fatty-acid and retinol-binding protein (FARBP) family.</text>
</comment>
<evidence type="ECO:0000256" key="3">
    <source>
        <dbReference type="ARBA" id="ARBA00017453"/>
    </source>
</evidence>
<keyword evidence="6" id="KW-0175">Coiled coil</keyword>
<accession>A0A8R1UC69</accession>
<dbReference type="Proteomes" id="UP000005239">
    <property type="component" value="Unassembled WGS sequence"/>
</dbReference>
<dbReference type="InterPro" id="IPR008632">
    <property type="entry name" value="Gp-FAR-1"/>
</dbReference>
<sequence length="256" mass="29479">MTMEYETMEFCGQTLLGVLDRDLAIAKIITKFTAANSIFLDDFIAATQARGNFSVSRATEILEEEANRVGVPVQLHIDQSIWAHFCYWNFSIIDESLVEFNVNNLKGRQINSTRELFKLLDEAPEAWDEVASSMNFIHVGLEHVSAAAEQFVKNIGQSIINILIDAVNRPDNTLTSWSIISKMQKKVTNDFKKLSMQEKNELEREFCIFTSIRIFNGTMTFKFRSVRCARNGEKKYEEEDREEVEHDHDARMVSIF</sequence>